<evidence type="ECO:0000313" key="1">
    <source>
        <dbReference type="EMBL" id="ENN80790.1"/>
    </source>
</evidence>
<accession>N6UGA2</accession>
<gene>
    <name evidence="3" type="primary">109533267</name>
    <name evidence="2" type="ORF">D910_08500</name>
    <name evidence="1" type="ORF">YQE_02799</name>
</gene>
<dbReference type="InterPro" id="IPR008936">
    <property type="entry name" value="Rho_GTPase_activation_prot"/>
</dbReference>
<evidence type="ECO:0000313" key="2">
    <source>
        <dbReference type="EMBL" id="ERL91160.1"/>
    </source>
</evidence>
<evidence type="ECO:0000313" key="5">
    <source>
        <dbReference type="Proteomes" id="UP000030742"/>
    </source>
</evidence>
<dbReference type="OrthoDB" id="8123889at2759"/>
<reference evidence="3" key="2">
    <citation type="submission" date="2024-08" db="UniProtKB">
        <authorList>
            <consortium name="EnsemblMetazoa"/>
        </authorList>
    </citation>
    <scope>IDENTIFICATION</scope>
</reference>
<dbReference type="HOGENOM" id="CLU_596227_0_0_1"/>
<dbReference type="EMBL" id="KB632275">
    <property type="protein sequence ID" value="ERL91160.1"/>
    <property type="molecule type" value="Genomic_DNA"/>
</dbReference>
<name>N6UGA2_DENPD</name>
<protein>
    <submittedName>
        <fullName evidence="1 3">Uncharacterized protein</fullName>
    </submittedName>
</protein>
<reference evidence="4 5" key="1">
    <citation type="journal article" date="2013" name="Genome Biol.">
        <title>Draft genome of the mountain pine beetle, Dendroctonus ponderosae Hopkins, a major forest pest.</title>
        <authorList>
            <person name="Keeling C.I."/>
            <person name="Yuen M.M."/>
            <person name="Liao N.Y."/>
            <person name="Docking T.R."/>
            <person name="Chan S.K."/>
            <person name="Taylor G.A."/>
            <person name="Palmquist D.L."/>
            <person name="Jackman S.D."/>
            <person name="Nguyen A."/>
            <person name="Li M."/>
            <person name="Henderson H."/>
            <person name="Janes J.K."/>
            <person name="Zhao Y."/>
            <person name="Pandoh P."/>
            <person name="Moore R."/>
            <person name="Sperling F.A."/>
            <person name="Huber D.P."/>
            <person name="Birol I."/>
            <person name="Jones S.J."/>
            <person name="Bohlmann J."/>
        </authorList>
    </citation>
    <scope>NUCLEOTIDE SEQUENCE</scope>
</reference>
<evidence type="ECO:0000313" key="4">
    <source>
        <dbReference type="Proteomes" id="UP000019118"/>
    </source>
</evidence>
<dbReference type="Proteomes" id="UP000030742">
    <property type="component" value="Unassembled WGS sequence"/>
</dbReference>
<dbReference type="EnsemblMetazoa" id="XM_019898551.1">
    <property type="protein sequence ID" value="XP_019754110.1"/>
    <property type="gene ID" value="LOC109533267"/>
</dbReference>
<dbReference type="Proteomes" id="UP000019118">
    <property type="component" value="Unassembled WGS sequence"/>
</dbReference>
<sequence>MRLGSPYPSPIPARLAFGVPLEDVFPACYVHPRLQNFFAKALQTYREQEGDIEWVLRCGQGSIEERLTLKNQLVLSPNGHLESSAPGAYLWVIRHFLGLLPLPLFPSFTKGANFDWLLLSTGCRRAFKCHSLARDSLDTAIARFLNALPQENLRLIKMLICLLRRLAAKRIPEGKASLSRASLKALSCYFSGALFVRPFWPGGKDQDRFQPFLLYLIVRWNKIAMYCIATDQNLECYKPIYPANTSVKEIGCQTLSKDPYPAEQDTNNELYRLAFVDDDCANLETHFYTAQDFSFRSLLDEEKSQSWQSIVEETKRTVQKVEDAYIYDDYESFKREEFNQIGKPGSLLSRFMSVKASTPKNQSSESDISYIKFPDVCSVSCQNVIKTCEDKTVGQQLFEDNSPAAVQSSDSQQPLYSPKDKGQFRKISLHILRAFRPKTGAFQRQLGYMRIRSEEANNF</sequence>
<feature type="non-terminal residue" evidence="1">
    <location>
        <position position="1"/>
    </location>
</feature>
<dbReference type="EMBL" id="KB740364">
    <property type="protein sequence ID" value="ENN80790.1"/>
    <property type="molecule type" value="Genomic_DNA"/>
</dbReference>
<keyword evidence="4" id="KW-1185">Reference proteome</keyword>
<dbReference type="KEGG" id="dpa:109533267"/>
<dbReference type="AlphaFoldDB" id="N6UGA2"/>
<proteinExistence type="predicted"/>
<dbReference type="Gene3D" id="1.10.555.10">
    <property type="entry name" value="Rho GTPase activation protein"/>
    <property type="match status" value="1"/>
</dbReference>
<organism evidence="1">
    <name type="scientific">Dendroctonus ponderosae</name>
    <name type="common">Mountain pine beetle</name>
    <dbReference type="NCBI Taxonomy" id="77166"/>
    <lineage>
        <taxon>Eukaryota</taxon>
        <taxon>Metazoa</taxon>
        <taxon>Ecdysozoa</taxon>
        <taxon>Arthropoda</taxon>
        <taxon>Hexapoda</taxon>
        <taxon>Insecta</taxon>
        <taxon>Pterygota</taxon>
        <taxon>Neoptera</taxon>
        <taxon>Endopterygota</taxon>
        <taxon>Coleoptera</taxon>
        <taxon>Polyphaga</taxon>
        <taxon>Cucujiformia</taxon>
        <taxon>Curculionidae</taxon>
        <taxon>Scolytinae</taxon>
        <taxon>Dendroctonus</taxon>
    </lineage>
</organism>
<evidence type="ECO:0000313" key="3">
    <source>
        <dbReference type="EnsemblMetazoa" id="XP_019754110.1"/>
    </source>
</evidence>